<evidence type="ECO:0000313" key="3">
    <source>
        <dbReference type="Proteomes" id="UP000219799"/>
    </source>
</evidence>
<feature type="non-terminal residue" evidence="2">
    <location>
        <position position="281"/>
    </location>
</feature>
<feature type="non-terminal residue" evidence="2">
    <location>
        <position position="1"/>
    </location>
</feature>
<gene>
    <name evidence="2" type="primary">PmlGA01_070033600</name>
    <name evidence="2" type="ORF">PMLGA01_070033600</name>
</gene>
<sequence length="281" mass="33534">GDIDKSYVSTTVLEKKNNLHDPNFSIEEKNINSKEIKYDFKEDKKKKEAEQKEEKKEKQMEKHNEEQNEQPYGRERQNKKNTFLNANKSSKKNFLDEQTEYMKDIYSKSLHGRIGKKDMSNLLLYNIIYINKMNRKLNNCKFVCFNFKYYHFKKIISDYNKYYKIILETFKRKLCENYYAYTFGNNENGSLAIGKPSYLKLSPTIGSIGYEKNKKSVKKGSDFWFTNNLQLIPIKIKRICMNENMISIIDKKHNLYIGGDNTFIETKNEIYFKDKNEKSKK</sequence>
<dbReference type="EMBL" id="LT594495">
    <property type="protein sequence ID" value="SBT71089.1"/>
    <property type="molecule type" value="Genomic_DNA"/>
</dbReference>
<name>A0A1C3KC47_PLAMA</name>
<evidence type="ECO:0000313" key="2">
    <source>
        <dbReference type="EMBL" id="SBT71089.1"/>
    </source>
</evidence>
<dbReference type="SUPFAM" id="SSF50985">
    <property type="entry name" value="RCC1/BLIP-II"/>
    <property type="match status" value="1"/>
</dbReference>
<dbReference type="AlphaFoldDB" id="A0A1C3KC47"/>
<reference evidence="2 3" key="1">
    <citation type="submission" date="2016-06" db="EMBL/GenBank/DDBJ databases">
        <authorList>
            <consortium name="Pathogen Informatics"/>
        </authorList>
    </citation>
    <scope>NUCLEOTIDE SEQUENCE [LARGE SCALE GENOMIC DNA]</scope>
    <source>
        <strain evidence="2">PmlGA01</strain>
    </source>
</reference>
<dbReference type="VEuPathDB" id="PlasmoDB:PmUG01_07042500"/>
<evidence type="ECO:0000256" key="1">
    <source>
        <dbReference type="SAM" id="MobiDB-lite"/>
    </source>
</evidence>
<feature type="compositionally biased region" description="Basic and acidic residues" evidence="1">
    <location>
        <begin position="26"/>
        <end position="78"/>
    </location>
</feature>
<accession>A0A1C3KC47</accession>
<organism evidence="2 3">
    <name type="scientific">Plasmodium malariae</name>
    <dbReference type="NCBI Taxonomy" id="5858"/>
    <lineage>
        <taxon>Eukaryota</taxon>
        <taxon>Sar</taxon>
        <taxon>Alveolata</taxon>
        <taxon>Apicomplexa</taxon>
        <taxon>Aconoidasida</taxon>
        <taxon>Haemosporida</taxon>
        <taxon>Plasmodiidae</taxon>
        <taxon>Plasmodium</taxon>
        <taxon>Plasmodium (Plasmodium)</taxon>
    </lineage>
</organism>
<dbReference type="InterPro" id="IPR009091">
    <property type="entry name" value="RCC1/BLIP-II"/>
</dbReference>
<proteinExistence type="predicted"/>
<protein>
    <submittedName>
        <fullName evidence="2">Uncharacterized protein</fullName>
    </submittedName>
</protein>
<dbReference type="Proteomes" id="UP000219799">
    <property type="component" value="Chromosome 7"/>
</dbReference>
<feature type="region of interest" description="Disordered" evidence="1">
    <location>
        <begin position="1"/>
        <end position="83"/>
    </location>
</feature>